<accession>A0A4P9VLW4</accession>
<comment type="caution">
    <text evidence="4">The sequence shown here is derived from an EMBL/GenBank/DDBJ whole genome shotgun (WGS) entry which is preliminary data.</text>
</comment>
<dbReference type="Proteomes" id="UP000257039">
    <property type="component" value="Unassembled WGS sequence"/>
</dbReference>
<keyword evidence="2" id="KW-0732">Signal</keyword>
<dbReference type="Pfam" id="PF00497">
    <property type="entry name" value="SBP_bac_3"/>
    <property type="match status" value="1"/>
</dbReference>
<evidence type="ECO:0000313" key="4">
    <source>
        <dbReference type="EMBL" id="RDH43559.1"/>
    </source>
</evidence>
<dbReference type="AlphaFoldDB" id="A0A4P9VLW4"/>
<dbReference type="PANTHER" id="PTHR35936:SF25">
    <property type="entry name" value="ABC TRANSPORTER SUBSTRATE-BINDING PROTEIN"/>
    <property type="match status" value="1"/>
</dbReference>
<dbReference type="PANTHER" id="PTHR35936">
    <property type="entry name" value="MEMBRANE-BOUND LYTIC MUREIN TRANSGLYCOSYLASE F"/>
    <property type="match status" value="1"/>
</dbReference>
<comment type="similarity">
    <text evidence="1">Belongs to the bacterial solute-binding protein 3 family.</text>
</comment>
<protein>
    <submittedName>
        <fullName evidence="4">Amino acid ABC transporter substrate-binding protein</fullName>
    </submittedName>
</protein>
<feature type="domain" description="Solute-binding protein family 3/N-terminal" evidence="3">
    <location>
        <begin position="42"/>
        <end position="245"/>
    </location>
</feature>
<dbReference type="EMBL" id="NDXW01000001">
    <property type="protein sequence ID" value="RDH43559.1"/>
    <property type="molecule type" value="Genomic_DNA"/>
</dbReference>
<evidence type="ECO:0000313" key="5">
    <source>
        <dbReference type="Proteomes" id="UP000257039"/>
    </source>
</evidence>
<evidence type="ECO:0000256" key="2">
    <source>
        <dbReference type="ARBA" id="ARBA00022729"/>
    </source>
</evidence>
<evidence type="ECO:0000259" key="3">
    <source>
        <dbReference type="Pfam" id="PF00497"/>
    </source>
</evidence>
<name>A0A4P9VLW4_9GAMM</name>
<reference evidence="4 5" key="1">
    <citation type="submission" date="2017-04" db="EMBL/GenBank/DDBJ databases">
        <title>Draft genome sequence of Zooshikella ganghwensis VG4 isolated from Red Sea sediments.</title>
        <authorList>
            <person name="Rehman Z."/>
            <person name="Alam I."/>
            <person name="Kamau A."/>
            <person name="Bajic V."/>
            <person name="Leiknes T."/>
        </authorList>
    </citation>
    <scope>NUCLEOTIDE SEQUENCE [LARGE SCALE GENOMIC DNA]</scope>
    <source>
        <strain evidence="4 5">VG4</strain>
    </source>
</reference>
<dbReference type="Gene3D" id="3.40.190.10">
    <property type="entry name" value="Periplasmic binding protein-like II"/>
    <property type="match status" value="2"/>
</dbReference>
<dbReference type="SUPFAM" id="SSF53850">
    <property type="entry name" value="Periplasmic binding protein-like II"/>
    <property type="match status" value="1"/>
</dbReference>
<gene>
    <name evidence="4" type="ORF">B9G39_08945</name>
</gene>
<keyword evidence="5" id="KW-1185">Reference proteome</keyword>
<dbReference type="InterPro" id="IPR001638">
    <property type="entry name" value="Solute-binding_3/MltF_N"/>
</dbReference>
<organism evidence="4 5">
    <name type="scientific">Zooshikella ganghwensis</name>
    <dbReference type="NCBI Taxonomy" id="202772"/>
    <lineage>
        <taxon>Bacteria</taxon>
        <taxon>Pseudomonadati</taxon>
        <taxon>Pseudomonadota</taxon>
        <taxon>Gammaproteobacteria</taxon>
        <taxon>Oceanospirillales</taxon>
        <taxon>Zooshikellaceae</taxon>
        <taxon>Zooshikella</taxon>
    </lineage>
</organism>
<proteinExistence type="inferred from homology"/>
<sequence length="264" mass="30708">MVDTFMVMPKYMFFHLLFYLSALQASDQEQVVLANGEWLPYLSKSLKHYGVGSHIVTESFAEEGVAVKYVFLPWKRAYESSKKGKYHGTLIWSPSDERKQLFLFSDSVVDGTSVLFKRKSHQFEWQTYEDLTDYRIGGLLGYVYQLEDNPNIGIIRVRTEIEAFKMLAKQHIDIFPSDLDVGYATLHESLPEDVVSVIDHHLKPYNVTSYHLIISKKVKNAQALIDKFNKGLSKLKMDGRYDRFFQDSRMGRYHVREVEPIKSE</sequence>
<evidence type="ECO:0000256" key="1">
    <source>
        <dbReference type="ARBA" id="ARBA00010333"/>
    </source>
</evidence>